<evidence type="ECO:0000313" key="3">
    <source>
        <dbReference type="Proteomes" id="UP000466445"/>
    </source>
</evidence>
<dbReference type="Proteomes" id="UP000466445">
    <property type="component" value="Chromosome"/>
</dbReference>
<dbReference type="RefSeq" id="WP_163696523.1">
    <property type="nucleotide sequence ID" value="NZ_AP022595.1"/>
</dbReference>
<sequence length="96" mass="9493">MPVPGIPQIIAQNFANAIGETLGGCRHRGRHRRARDGLGGECQDGEVAKKTSASSADAAGDRTSTAPSAGGAKKAAGSGHNARATASSSSGSFSSK</sequence>
<evidence type="ECO:0000313" key="2">
    <source>
        <dbReference type="EMBL" id="BBY58816.1"/>
    </source>
</evidence>
<accession>A0A7I7SSL6</accession>
<dbReference type="KEGG" id="msar:MSAR_19520"/>
<name>A0A7I7SSL6_9MYCO</name>
<organism evidence="2 3">
    <name type="scientific">Mycolicibacterium sarraceniae</name>
    <dbReference type="NCBI Taxonomy" id="1534348"/>
    <lineage>
        <taxon>Bacteria</taxon>
        <taxon>Bacillati</taxon>
        <taxon>Actinomycetota</taxon>
        <taxon>Actinomycetes</taxon>
        <taxon>Mycobacteriales</taxon>
        <taxon>Mycobacteriaceae</taxon>
        <taxon>Mycolicibacterium</taxon>
    </lineage>
</organism>
<feature type="region of interest" description="Disordered" evidence="1">
    <location>
        <begin position="23"/>
        <end position="96"/>
    </location>
</feature>
<dbReference type="AlphaFoldDB" id="A0A7I7SSL6"/>
<protein>
    <submittedName>
        <fullName evidence="2">Uncharacterized protein</fullName>
    </submittedName>
</protein>
<reference evidence="2 3" key="1">
    <citation type="journal article" date="2019" name="Emerg. Microbes Infect.">
        <title>Comprehensive subspecies identification of 175 nontuberculous mycobacteria species based on 7547 genomic profiles.</title>
        <authorList>
            <person name="Matsumoto Y."/>
            <person name="Kinjo T."/>
            <person name="Motooka D."/>
            <person name="Nabeya D."/>
            <person name="Jung N."/>
            <person name="Uechi K."/>
            <person name="Horii T."/>
            <person name="Iida T."/>
            <person name="Fujita J."/>
            <person name="Nakamura S."/>
        </authorList>
    </citation>
    <scope>NUCLEOTIDE SEQUENCE [LARGE SCALE GENOMIC DNA]</scope>
    <source>
        <strain evidence="2 3">JCM 30395</strain>
    </source>
</reference>
<feature type="compositionally biased region" description="Low complexity" evidence="1">
    <location>
        <begin position="50"/>
        <end position="79"/>
    </location>
</feature>
<feature type="compositionally biased region" description="Basic residues" evidence="1">
    <location>
        <begin position="25"/>
        <end position="34"/>
    </location>
</feature>
<proteinExistence type="predicted"/>
<feature type="compositionally biased region" description="Low complexity" evidence="1">
    <location>
        <begin position="87"/>
        <end position="96"/>
    </location>
</feature>
<keyword evidence="3" id="KW-1185">Reference proteome</keyword>
<evidence type="ECO:0000256" key="1">
    <source>
        <dbReference type="SAM" id="MobiDB-lite"/>
    </source>
</evidence>
<dbReference type="EMBL" id="AP022595">
    <property type="protein sequence ID" value="BBY58816.1"/>
    <property type="molecule type" value="Genomic_DNA"/>
</dbReference>
<gene>
    <name evidence="2" type="ORF">MSAR_19520</name>
</gene>